<keyword evidence="8" id="KW-1185">Reference proteome</keyword>
<accession>A0A4R5DS87</accession>
<dbReference type="GO" id="GO:0016616">
    <property type="term" value="F:oxidoreductase activity, acting on the CH-OH group of donors, NAD or NADP as acceptor"/>
    <property type="evidence" value="ECO:0007669"/>
    <property type="project" value="InterPro"/>
</dbReference>
<dbReference type="Pfam" id="PF00389">
    <property type="entry name" value="2-Hacid_dh"/>
    <property type="match status" value="1"/>
</dbReference>
<dbReference type="AlphaFoldDB" id="A0A4R5DS87"/>
<comment type="similarity">
    <text evidence="1 4">Belongs to the D-isomer specific 2-hydroxyacid dehydrogenase family.</text>
</comment>
<gene>
    <name evidence="7" type="ORF">E1269_02070</name>
</gene>
<evidence type="ECO:0000256" key="1">
    <source>
        <dbReference type="ARBA" id="ARBA00005854"/>
    </source>
</evidence>
<evidence type="ECO:0000256" key="3">
    <source>
        <dbReference type="ARBA" id="ARBA00023027"/>
    </source>
</evidence>
<dbReference type="Proteomes" id="UP000294739">
    <property type="component" value="Unassembled WGS sequence"/>
</dbReference>
<evidence type="ECO:0000256" key="4">
    <source>
        <dbReference type="RuleBase" id="RU003719"/>
    </source>
</evidence>
<proteinExistence type="inferred from homology"/>
<organism evidence="7 8">
    <name type="scientific">Jiangella asiatica</name>
    <dbReference type="NCBI Taxonomy" id="2530372"/>
    <lineage>
        <taxon>Bacteria</taxon>
        <taxon>Bacillati</taxon>
        <taxon>Actinomycetota</taxon>
        <taxon>Actinomycetes</taxon>
        <taxon>Jiangellales</taxon>
        <taxon>Jiangellaceae</taxon>
        <taxon>Jiangella</taxon>
    </lineage>
</organism>
<evidence type="ECO:0000313" key="8">
    <source>
        <dbReference type="Proteomes" id="UP000294739"/>
    </source>
</evidence>
<keyword evidence="2 4" id="KW-0560">Oxidoreductase</keyword>
<protein>
    <submittedName>
        <fullName evidence="7">Dehydrogenase</fullName>
    </submittedName>
</protein>
<dbReference type="PANTHER" id="PTHR42789">
    <property type="entry name" value="D-ISOMER SPECIFIC 2-HYDROXYACID DEHYDROGENASE FAMILY PROTEIN (AFU_ORTHOLOGUE AFUA_6G10090)"/>
    <property type="match status" value="1"/>
</dbReference>
<dbReference type="InterPro" id="IPR050857">
    <property type="entry name" value="D-2-hydroxyacid_DH"/>
</dbReference>
<feature type="domain" description="D-isomer specific 2-hydroxyacid dehydrogenase catalytic" evidence="5">
    <location>
        <begin position="48"/>
        <end position="327"/>
    </location>
</feature>
<dbReference type="InterPro" id="IPR036291">
    <property type="entry name" value="NAD(P)-bd_dom_sf"/>
</dbReference>
<dbReference type="SUPFAM" id="SSF52283">
    <property type="entry name" value="Formate/glycerate dehydrogenase catalytic domain-like"/>
    <property type="match status" value="1"/>
</dbReference>
<dbReference type="Gene3D" id="3.40.50.720">
    <property type="entry name" value="NAD(P)-binding Rossmann-like Domain"/>
    <property type="match status" value="2"/>
</dbReference>
<dbReference type="EMBL" id="SMKZ01000002">
    <property type="protein sequence ID" value="TDE14931.1"/>
    <property type="molecule type" value="Genomic_DNA"/>
</dbReference>
<dbReference type="InterPro" id="IPR006140">
    <property type="entry name" value="D-isomer_DH_NAD-bd"/>
</dbReference>
<dbReference type="FunFam" id="3.40.50.720:FF:000203">
    <property type="entry name" value="D-3-phosphoglycerate dehydrogenase (SerA)"/>
    <property type="match status" value="1"/>
</dbReference>
<keyword evidence="3" id="KW-0520">NAD</keyword>
<dbReference type="PANTHER" id="PTHR42789:SF1">
    <property type="entry name" value="D-ISOMER SPECIFIC 2-HYDROXYACID DEHYDROGENASE FAMILY PROTEIN (AFU_ORTHOLOGUE AFUA_6G10090)"/>
    <property type="match status" value="1"/>
</dbReference>
<comment type="caution">
    <text evidence="7">The sequence shown here is derived from an EMBL/GenBank/DDBJ whole genome shotgun (WGS) entry which is preliminary data.</text>
</comment>
<reference evidence="7 8" key="1">
    <citation type="submission" date="2019-03" db="EMBL/GenBank/DDBJ databases">
        <title>Draft genome sequences of novel Actinobacteria.</title>
        <authorList>
            <person name="Sahin N."/>
            <person name="Ay H."/>
            <person name="Saygin H."/>
        </authorList>
    </citation>
    <scope>NUCLEOTIDE SEQUENCE [LARGE SCALE GENOMIC DNA]</scope>
    <source>
        <strain evidence="7 8">5K138</strain>
    </source>
</reference>
<evidence type="ECO:0000256" key="2">
    <source>
        <dbReference type="ARBA" id="ARBA00023002"/>
    </source>
</evidence>
<dbReference type="InterPro" id="IPR006139">
    <property type="entry name" value="D-isomer_2_OHA_DH_cat_dom"/>
</dbReference>
<dbReference type="InterPro" id="IPR029753">
    <property type="entry name" value="D-isomer_DH_CS"/>
</dbReference>
<sequence length="342" mass="36780">MTAAERRPFVVGISPDVVAGAVDDPLYRLREDLKGEGIDVVPMPADWPERIEPSVERYHAVVVMRETVTAATLDANPALRHICRWGSGADAIDLGACSARGVAVSATYGSAASVAGAAMTLILSLAYRLPEKQRLIAAGRWTKRRTFPGRGLRGRTVSILGMGRIGTEVARLLAPFGVRLLGVAGRGDQAAAQRLGVELVTFETMMRKADYAVVSCALNPATRHLVDQSALRMLKPSAYIINVSRGEVIDQEALCDALAEGAVAGAGLDVFEEEPLPASHRLVGFDQVILTPHSLGHTEDAMRANHAAAVVQLERAARWQAPGDVINEDALRHYRWNAESPR</sequence>
<name>A0A4R5DS87_9ACTN</name>
<evidence type="ECO:0000313" key="7">
    <source>
        <dbReference type="EMBL" id="TDE14931.1"/>
    </source>
</evidence>
<feature type="domain" description="D-isomer specific 2-hydroxyacid dehydrogenase NAD-binding" evidence="6">
    <location>
        <begin position="119"/>
        <end position="293"/>
    </location>
</feature>
<dbReference type="SUPFAM" id="SSF51735">
    <property type="entry name" value="NAD(P)-binding Rossmann-fold domains"/>
    <property type="match status" value="1"/>
</dbReference>
<evidence type="ECO:0000259" key="6">
    <source>
        <dbReference type="Pfam" id="PF02826"/>
    </source>
</evidence>
<dbReference type="OrthoDB" id="117809at2"/>
<dbReference type="RefSeq" id="WP_131890550.1">
    <property type="nucleotide sequence ID" value="NZ_SMKZ01000002.1"/>
</dbReference>
<dbReference type="Pfam" id="PF02826">
    <property type="entry name" value="2-Hacid_dh_C"/>
    <property type="match status" value="1"/>
</dbReference>
<dbReference type="GO" id="GO:0051287">
    <property type="term" value="F:NAD binding"/>
    <property type="evidence" value="ECO:0007669"/>
    <property type="project" value="InterPro"/>
</dbReference>
<dbReference type="PROSITE" id="PS00671">
    <property type="entry name" value="D_2_HYDROXYACID_DH_3"/>
    <property type="match status" value="1"/>
</dbReference>
<dbReference type="InParanoid" id="A0A4R5DS87"/>
<evidence type="ECO:0000259" key="5">
    <source>
        <dbReference type="Pfam" id="PF00389"/>
    </source>
</evidence>